<evidence type="ECO:0000256" key="6">
    <source>
        <dbReference type="SAM" id="Phobius"/>
    </source>
</evidence>
<dbReference type="EMBL" id="MHLN01000046">
    <property type="protein sequence ID" value="OGZ09843.1"/>
    <property type="molecule type" value="Genomic_DNA"/>
</dbReference>
<dbReference type="AlphaFoldDB" id="A0A1G2D8G3"/>
<keyword evidence="4 6" id="KW-1133">Transmembrane helix</keyword>
<protein>
    <recommendedName>
        <fullName evidence="7">VTT domain-containing protein</fullName>
    </recommendedName>
</protein>
<evidence type="ECO:0000256" key="5">
    <source>
        <dbReference type="ARBA" id="ARBA00023136"/>
    </source>
</evidence>
<dbReference type="GO" id="GO:0005886">
    <property type="term" value="C:plasma membrane"/>
    <property type="evidence" value="ECO:0007669"/>
    <property type="project" value="UniProtKB-SubCell"/>
</dbReference>
<reference evidence="8 9" key="1">
    <citation type="journal article" date="2016" name="Nat. Commun.">
        <title>Thousands of microbial genomes shed light on interconnected biogeochemical processes in an aquifer system.</title>
        <authorList>
            <person name="Anantharaman K."/>
            <person name="Brown C.T."/>
            <person name="Hug L.A."/>
            <person name="Sharon I."/>
            <person name="Castelle C.J."/>
            <person name="Probst A.J."/>
            <person name="Thomas B.C."/>
            <person name="Singh A."/>
            <person name="Wilkins M.J."/>
            <person name="Karaoz U."/>
            <person name="Brodie E.L."/>
            <person name="Williams K.H."/>
            <person name="Hubbard S.S."/>
            <person name="Banfield J.F."/>
        </authorList>
    </citation>
    <scope>NUCLEOTIDE SEQUENCE [LARGE SCALE GENOMIC DNA]</scope>
</reference>
<evidence type="ECO:0000313" key="9">
    <source>
        <dbReference type="Proteomes" id="UP000178099"/>
    </source>
</evidence>
<evidence type="ECO:0000256" key="1">
    <source>
        <dbReference type="ARBA" id="ARBA00004651"/>
    </source>
</evidence>
<evidence type="ECO:0000259" key="7">
    <source>
        <dbReference type="Pfam" id="PF09335"/>
    </source>
</evidence>
<dbReference type="Pfam" id="PF09335">
    <property type="entry name" value="VTT_dom"/>
    <property type="match status" value="1"/>
</dbReference>
<evidence type="ECO:0000256" key="2">
    <source>
        <dbReference type="ARBA" id="ARBA00022475"/>
    </source>
</evidence>
<dbReference type="Proteomes" id="UP000178099">
    <property type="component" value="Unassembled WGS sequence"/>
</dbReference>
<dbReference type="InterPro" id="IPR051311">
    <property type="entry name" value="DedA_domain"/>
</dbReference>
<dbReference type="PANTHER" id="PTHR42709">
    <property type="entry name" value="ALKALINE PHOSPHATASE LIKE PROTEIN"/>
    <property type="match status" value="1"/>
</dbReference>
<keyword evidence="2" id="KW-1003">Cell membrane</keyword>
<evidence type="ECO:0000256" key="3">
    <source>
        <dbReference type="ARBA" id="ARBA00022692"/>
    </source>
</evidence>
<feature type="transmembrane region" description="Helical" evidence="6">
    <location>
        <begin position="54"/>
        <end position="78"/>
    </location>
</feature>
<feature type="domain" description="VTT" evidence="7">
    <location>
        <begin position="36"/>
        <end position="161"/>
    </location>
</feature>
<name>A0A1G2D8G3_9BACT</name>
<dbReference type="InterPro" id="IPR032816">
    <property type="entry name" value="VTT_dom"/>
</dbReference>
<comment type="caution">
    <text evidence="8">The sequence shown here is derived from an EMBL/GenBank/DDBJ whole genome shotgun (WGS) entry which is preliminary data.</text>
</comment>
<gene>
    <name evidence="8" type="ORF">A3D67_02125</name>
</gene>
<comment type="subcellular location">
    <subcellularLocation>
        <location evidence="1">Cell membrane</location>
        <topology evidence="1">Multi-pass membrane protein</topology>
    </subcellularLocation>
</comment>
<feature type="transmembrane region" description="Helical" evidence="6">
    <location>
        <begin position="171"/>
        <end position="194"/>
    </location>
</feature>
<feature type="transmembrane region" description="Helical" evidence="6">
    <location>
        <begin position="142"/>
        <end position="165"/>
    </location>
</feature>
<keyword evidence="3 6" id="KW-0812">Transmembrane</keyword>
<dbReference type="PANTHER" id="PTHR42709:SF6">
    <property type="entry name" value="UNDECAPRENYL PHOSPHATE TRANSPORTER A"/>
    <property type="match status" value="1"/>
</dbReference>
<accession>A0A1G2D8G3</accession>
<evidence type="ECO:0000313" key="8">
    <source>
        <dbReference type="EMBL" id="OGZ09843.1"/>
    </source>
</evidence>
<keyword evidence="5 6" id="KW-0472">Membrane</keyword>
<organism evidence="8 9">
    <name type="scientific">Candidatus Lloydbacteria bacterium RIFCSPHIGHO2_02_FULL_51_22</name>
    <dbReference type="NCBI Taxonomy" id="1798663"/>
    <lineage>
        <taxon>Bacteria</taxon>
        <taxon>Candidatus Lloydiibacteriota</taxon>
    </lineage>
</organism>
<evidence type="ECO:0000256" key="4">
    <source>
        <dbReference type="ARBA" id="ARBA00022989"/>
    </source>
</evidence>
<proteinExistence type="predicted"/>
<sequence>MGITQFLAEYITGIIQTLGYGGVFFFMVLESMVFPVPSEAVMPFAGFLVSSGDFTFLGVIFWSTLGSLGGSLLSYYIGMYAGRPFFEKYGRYFLVSREDMEKTETFFATRGEIAVFIGRFIPVVRHLISIPAGLGKMRLIPFCIYTVAGAGLWNAFLMVVGFFLREQWSQIIRYGEVLDAGMAILFVALVLYVARTHMRRAARNQEP</sequence>
<feature type="transmembrane region" description="Helical" evidence="6">
    <location>
        <begin position="7"/>
        <end position="34"/>
    </location>
</feature>